<evidence type="ECO:0000256" key="1">
    <source>
        <dbReference type="SAM" id="Phobius"/>
    </source>
</evidence>
<organism evidence="2 3">
    <name type="scientific">Ceratopteris richardii</name>
    <name type="common">Triangle waterfern</name>
    <dbReference type="NCBI Taxonomy" id="49495"/>
    <lineage>
        <taxon>Eukaryota</taxon>
        <taxon>Viridiplantae</taxon>
        <taxon>Streptophyta</taxon>
        <taxon>Embryophyta</taxon>
        <taxon>Tracheophyta</taxon>
        <taxon>Polypodiopsida</taxon>
        <taxon>Polypodiidae</taxon>
        <taxon>Polypodiales</taxon>
        <taxon>Pteridineae</taxon>
        <taxon>Pteridaceae</taxon>
        <taxon>Parkerioideae</taxon>
        <taxon>Ceratopteris</taxon>
    </lineage>
</organism>
<reference evidence="2" key="1">
    <citation type="submission" date="2021-08" db="EMBL/GenBank/DDBJ databases">
        <title>WGS assembly of Ceratopteris richardii.</title>
        <authorList>
            <person name="Marchant D.B."/>
            <person name="Chen G."/>
            <person name="Jenkins J."/>
            <person name="Shu S."/>
            <person name="Leebens-Mack J."/>
            <person name="Grimwood J."/>
            <person name="Schmutz J."/>
            <person name="Soltis P."/>
            <person name="Soltis D."/>
            <person name="Chen Z.-H."/>
        </authorList>
    </citation>
    <scope>NUCLEOTIDE SEQUENCE</scope>
    <source>
        <strain evidence="2">Whitten #5841</strain>
        <tissue evidence="2">Leaf</tissue>
    </source>
</reference>
<evidence type="ECO:0000313" key="2">
    <source>
        <dbReference type="EMBL" id="KAH7351809.1"/>
    </source>
</evidence>
<comment type="caution">
    <text evidence="2">The sequence shown here is derived from an EMBL/GenBank/DDBJ whole genome shotgun (WGS) entry which is preliminary data.</text>
</comment>
<dbReference type="EMBL" id="CM035424">
    <property type="protein sequence ID" value="KAH7351809.1"/>
    <property type="molecule type" value="Genomic_DNA"/>
</dbReference>
<sequence length="259" mass="29045">MRGTTTRHHDQTISFRMGRRRKSELTARVARVDRLGEGEEGVPLPIMIFVFCFCFFFFNRRGVSASPPRFGSCDPAVHQWEHGFIISEGPRDIIYNLAFHFRALSFCTRKAEQLASVYFNRAPPPLSLPSSIEQPAHIVPPADLGLATVPVPIIHLHLLHSAWSSVPSVCIDQCPLPTRSIRACTRGVVTCVLRHTYTYRRITHSQNTITLSSNTTQSVSLGRIHSPALPRICPNQTSLLPCTIAIEKQPRQALDEELI</sequence>
<accession>A0A8T2SIY7</accession>
<dbReference type="AlphaFoldDB" id="A0A8T2SIY7"/>
<protein>
    <submittedName>
        <fullName evidence="2">Uncharacterized protein</fullName>
    </submittedName>
</protein>
<keyword evidence="1" id="KW-0472">Membrane</keyword>
<dbReference type="Proteomes" id="UP000825935">
    <property type="component" value="Chromosome 19"/>
</dbReference>
<gene>
    <name evidence="2" type="ORF">KP509_19G015500</name>
</gene>
<keyword evidence="3" id="KW-1185">Reference proteome</keyword>
<name>A0A8T2SIY7_CERRI</name>
<keyword evidence="1" id="KW-0812">Transmembrane</keyword>
<keyword evidence="1" id="KW-1133">Transmembrane helix</keyword>
<proteinExistence type="predicted"/>
<evidence type="ECO:0000313" key="3">
    <source>
        <dbReference type="Proteomes" id="UP000825935"/>
    </source>
</evidence>
<feature type="transmembrane region" description="Helical" evidence="1">
    <location>
        <begin position="42"/>
        <end position="59"/>
    </location>
</feature>